<sequence length="647" mass="70597">MVEGGVTTADKTEFTECWKTVWKTPYIMRLAFSAGIGGLLFGYDTGYIKLILDRFYKLILSLMLHLVCVIDLGKFIINCFLWKFLGVISGALLYIRDDFEDVDKNTWMQAICLICIVQETIVSMAVAGAIIGAAFGGYMNDRWGRRVAILGADIVFFLGAIVMAAAPNPWVIIIGRILVGLGVGMASMTAPLYISEASPARIRGALVSTNGLMITGGQFLSYLINLAFTKAPGTWRWMVGVAGIPALVQFVLMLSLPESPRWLYRKDRVDEARAILEKIYTAHEVEDELNALKLSVDAEKADEAALGEGMIAKVKSALKNRVVRRGLYAGITVQVAQQFVGINTVMYYAPTIVQFAGFASNSVALSLSLITSGLNAVGSIVSMCFVDRYGRRRLMLVSMIGIIFFLVILSVVFMEAASHAPKISGIESAHFGSNSSCSAYLTATDAPRWSCMTCLKADCAFCSNAASETLKFSCCQTGIDIYFLHCQFHPGACLDSSKVVRGECRAENRVFFEKGCPSKFGFLAVILLGLYIISYSPGMGTVPWIVNSEIYPLRYRGVGGGIAAVANWCSNLIVSESYLSLTEALGAGGTFLVFAGISTISLIFIYFLVPETKGLQFEEVEKLLEDGYRPGLFGRKKQKSKDQVEST</sequence>
<keyword evidence="12" id="KW-1185">Reference proteome</keyword>
<dbReference type="InterPro" id="IPR003663">
    <property type="entry name" value="Sugar/inositol_transpt"/>
</dbReference>
<evidence type="ECO:0000256" key="8">
    <source>
        <dbReference type="RuleBase" id="RU003346"/>
    </source>
</evidence>
<evidence type="ECO:0000256" key="1">
    <source>
        <dbReference type="ARBA" id="ARBA00004141"/>
    </source>
</evidence>
<dbReference type="PANTHER" id="PTHR48020:SF24">
    <property type="entry name" value="INOSITOL TRANSPORTER 4"/>
    <property type="match status" value="1"/>
</dbReference>
<feature type="transmembrane region" description="Helical" evidence="9">
    <location>
        <begin position="355"/>
        <end position="382"/>
    </location>
</feature>
<dbReference type="FunFam" id="1.20.1250.20:FF:000121">
    <property type="entry name" value="Probable inositol transporter 2"/>
    <property type="match status" value="1"/>
</dbReference>
<dbReference type="PROSITE" id="PS50850">
    <property type="entry name" value="MFS"/>
    <property type="match status" value="1"/>
</dbReference>
<feature type="transmembrane region" description="Helical" evidence="9">
    <location>
        <begin position="585"/>
        <end position="609"/>
    </location>
</feature>
<dbReference type="FunFam" id="1.20.1250.20:FF:000137">
    <property type="entry name" value="Probable inositol transporter 2"/>
    <property type="match status" value="1"/>
</dbReference>
<feature type="transmembrane region" description="Helical" evidence="9">
    <location>
        <begin position="558"/>
        <end position="579"/>
    </location>
</feature>
<comment type="caution">
    <text evidence="11">The sequence shown here is derived from an EMBL/GenBank/DDBJ whole genome shotgun (WGS) entry which is preliminary data.</text>
</comment>
<protein>
    <recommendedName>
        <fullName evidence="10">Major facilitator superfamily (MFS) profile domain-containing protein</fullName>
    </recommendedName>
</protein>
<keyword evidence="5" id="KW-0769">Symport</keyword>
<dbReference type="InterPro" id="IPR005829">
    <property type="entry name" value="Sugar_transporter_CS"/>
</dbReference>
<organism evidence="11 12">
    <name type="scientific">Populus tomentosa</name>
    <name type="common">Chinese white poplar</name>
    <dbReference type="NCBI Taxonomy" id="118781"/>
    <lineage>
        <taxon>Eukaryota</taxon>
        <taxon>Viridiplantae</taxon>
        <taxon>Streptophyta</taxon>
        <taxon>Embryophyta</taxon>
        <taxon>Tracheophyta</taxon>
        <taxon>Spermatophyta</taxon>
        <taxon>Magnoliopsida</taxon>
        <taxon>eudicotyledons</taxon>
        <taxon>Gunneridae</taxon>
        <taxon>Pentapetalae</taxon>
        <taxon>rosids</taxon>
        <taxon>fabids</taxon>
        <taxon>Malpighiales</taxon>
        <taxon>Salicaceae</taxon>
        <taxon>Saliceae</taxon>
        <taxon>Populus</taxon>
    </lineage>
</organism>
<evidence type="ECO:0000256" key="2">
    <source>
        <dbReference type="ARBA" id="ARBA00010992"/>
    </source>
</evidence>
<feature type="transmembrane region" description="Helical" evidence="9">
    <location>
        <begin position="520"/>
        <end position="546"/>
    </location>
</feature>
<dbReference type="PROSITE" id="PS00216">
    <property type="entry name" value="SUGAR_TRANSPORT_1"/>
    <property type="match status" value="1"/>
</dbReference>
<feature type="transmembrane region" description="Helical" evidence="9">
    <location>
        <begin position="327"/>
        <end position="349"/>
    </location>
</feature>
<evidence type="ECO:0000313" key="12">
    <source>
        <dbReference type="Proteomes" id="UP000886885"/>
    </source>
</evidence>
<feature type="transmembrane region" description="Helical" evidence="9">
    <location>
        <begin position="107"/>
        <end position="135"/>
    </location>
</feature>
<evidence type="ECO:0000256" key="3">
    <source>
        <dbReference type="ARBA" id="ARBA00022448"/>
    </source>
</evidence>
<evidence type="ECO:0000313" key="11">
    <source>
        <dbReference type="EMBL" id="KAG6744519.1"/>
    </source>
</evidence>
<keyword evidence="6 9" id="KW-1133">Transmembrane helix</keyword>
<keyword evidence="3 8" id="KW-0813">Transport</keyword>
<feature type="transmembrane region" description="Helical" evidence="9">
    <location>
        <begin position="172"/>
        <end position="194"/>
    </location>
</feature>
<evidence type="ECO:0000256" key="4">
    <source>
        <dbReference type="ARBA" id="ARBA00022692"/>
    </source>
</evidence>
<dbReference type="PANTHER" id="PTHR48020">
    <property type="entry name" value="PROTON MYO-INOSITOL COTRANSPORTER"/>
    <property type="match status" value="1"/>
</dbReference>
<evidence type="ECO:0000259" key="10">
    <source>
        <dbReference type="PROSITE" id="PS50850"/>
    </source>
</evidence>
<feature type="domain" description="Major facilitator superfamily (MFS) profile" evidence="10">
    <location>
        <begin position="30"/>
        <end position="613"/>
    </location>
</feature>
<feature type="transmembrane region" description="Helical" evidence="9">
    <location>
        <begin position="394"/>
        <end position="414"/>
    </location>
</feature>
<comment type="subcellular location">
    <subcellularLocation>
        <location evidence="1">Membrane</location>
        <topology evidence="1">Multi-pass membrane protein</topology>
    </subcellularLocation>
</comment>
<dbReference type="Pfam" id="PF00083">
    <property type="entry name" value="Sugar_tr"/>
    <property type="match status" value="2"/>
</dbReference>
<evidence type="ECO:0000256" key="5">
    <source>
        <dbReference type="ARBA" id="ARBA00022847"/>
    </source>
</evidence>
<dbReference type="InterPro" id="IPR020846">
    <property type="entry name" value="MFS_dom"/>
</dbReference>
<dbReference type="GO" id="GO:0005886">
    <property type="term" value="C:plasma membrane"/>
    <property type="evidence" value="ECO:0007669"/>
    <property type="project" value="UniProtKB-ARBA"/>
</dbReference>
<dbReference type="InterPro" id="IPR050814">
    <property type="entry name" value="Myo-inositol_Transporter"/>
</dbReference>
<dbReference type="GO" id="GO:0005366">
    <property type="term" value="F:myo-inositol:proton symporter activity"/>
    <property type="evidence" value="ECO:0007669"/>
    <property type="project" value="TreeGrafter"/>
</dbReference>
<proteinExistence type="inferred from homology"/>
<feature type="transmembrane region" description="Helical" evidence="9">
    <location>
        <begin position="147"/>
        <end position="166"/>
    </location>
</feature>
<evidence type="ECO:0000256" key="7">
    <source>
        <dbReference type="ARBA" id="ARBA00023136"/>
    </source>
</evidence>
<dbReference type="PROSITE" id="PS00217">
    <property type="entry name" value="SUGAR_TRANSPORT_2"/>
    <property type="match status" value="1"/>
</dbReference>
<dbReference type="EMBL" id="JAAWWB010000031">
    <property type="protein sequence ID" value="KAG6744519.1"/>
    <property type="molecule type" value="Genomic_DNA"/>
</dbReference>
<accession>A0A8X8C9G4</accession>
<feature type="transmembrane region" description="Helical" evidence="9">
    <location>
        <begin position="26"/>
        <end position="43"/>
    </location>
</feature>
<dbReference type="InterPro" id="IPR005828">
    <property type="entry name" value="MFS_sugar_transport-like"/>
</dbReference>
<name>A0A8X8C9G4_POPTO</name>
<dbReference type="AlphaFoldDB" id="A0A8X8C9G4"/>
<evidence type="ECO:0000256" key="9">
    <source>
        <dbReference type="SAM" id="Phobius"/>
    </source>
</evidence>
<feature type="transmembrane region" description="Helical" evidence="9">
    <location>
        <begin position="206"/>
        <end position="228"/>
    </location>
</feature>
<feature type="transmembrane region" description="Helical" evidence="9">
    <location>
        <begin position="234"/>
        <end position="256"/>
    </location>
</feature>
<dbReference type="NCBIfam" id="TIGR00879">
    <property type="entry name" value="SP"/>
    <property type="match status" value="1"/>
</dbReference>
<feature type="transmembrane region" description="Helical" evidence="9">
    <location>
        <begin position="79"/>
        <end position="95"/>
    </location>
</feature>
<keyword evidence="7 9" id="KW-0472">Membrane</keyword>
<dbReference type="CDD" id="cd17360">
    <property type="entry name" value="MFS_HMIT_like"/>
    <property type="match status" value="1"/>
</dbReference>
<dbReference type="Proteomes" id="UP000886885">
    <property type="component" value="Chromosome 16A"/>
</dbReference>
<comment type="similarity">
    <text evidence="2 8">Belongs to the major facilitator superfamily. Sugar transporter (TC 2.A.1.1) family.</text>
</comment>
<dbReference type="OrthoDB" id="6339427at2759"/>
<evidence type="ECO:0000256" key="6">
    <source>
        <dbReference type="ARBA" id="ARBA00022989"/>
    </source>
</evidence>
<reference evidence="11" key="1">
    <citation type="journal article" date="2020" name="bioRxiv">
        <title>Hybrid origin of Populus tomentosa Carr. identified through genome sequencing and phylogenomic analysis.</title>
        <authorList>
            <person name="An X."/>
            <person name="Gao K."/>
            <person name="Chen Z."/>
            <person name="Li J."/>
            <person name="Yang X."/>
            <person name="Yang X."/>
            <person name="Zhou J."/>
            <person name="Guo T."/>
            <person name="Zhao T."/>
            <person name="Huang S."/>
            <person name="Miao D."/>
            <person name="Khan W.U."/>
            <person name="Rao P."/>
            <person name="Ye M."/>
            <person name="Lei B."/>
            <person name="Liao W."/>
            <person name="Wang J."/>
            <person name="Ji L."/>
            <person name="Li Y."/>
            <person name="Guo B."/>
            <person name="Mustafa N.S."/>
            <person name="Li S."/>
            <person name="Yun Q."/>
            <person name="Keller S.R."/>
            <person name="Mao J."/>
            <person name="Zhang R."/>
            <person name="Strauss S.H."/>
        </authorList>
    </citation>
    <scope>NUCLEOTIDE SEQUENCE</scope>
    <source>
        <strain evidence="11">GM15</strain>
        <tissue evidence="11">Leaf</tissue>
    </source>
</reference>
<gene>
    <name evidence="11" type="ORF">POTOM_051155</name>
</gene>
<keyword evidence="4 9" id="KW-0812">Transmembrane</keyword>